<protein>
    <submittedName>
        <fullName evidence="2">Uncharacterized protein</fullName>
    </submittedName>
</protein>
<dbReference type="Proteomes" id="UP000677228">
    <property type="component" value="Unassembled WGS sequence"/>
</dbReference>
<dbReference type="EMBL" id="CAJNOK010021809">
    <property type="protein sequence ID" value="CAF1338047.1"/>
    <property type="molecule type" value="Genomic_DNA"/>
</dbReference>
<organism evidence="2 5">
    <name type="scientific">Didymodactylos carnosus</name>
    <dbReference type="NCBI Taxonomy" id="1234261"/>
    <lineage>
        <taxon>Eukaryota</taxon>
        <taxon>Metazoa</taxon>
        <taxon>Spiralia</taxon>
        <taxon>Gnathifera</taxon>
        <taxon>Rotifera</taxon>
        <taxon>Eurotatoria</taxon>
        <taxon>Bdelloidea</taxon>
        <taxon>Philodinida</taxon>
        <taxon>Philodinidae</taxon>
        <taxon>Didymodactylos</taxon>
    </lineage>
</organism>
<evidence type="ECO:0000313" key="2">
    <source>
        <dbReference type="EMBL" id="CAF1362879.1"/>
    </source>
</evidence>
<dbReference type="InterPro" id="IPR023346">
    <property type="entry name" value="Lysozyme-like_dom_sf"/>
</dbReference>
<evidence type="ECO:0000313" key="3">
    <source>
        <dbReference type="EMBL" id="CAF4149352.1"/>
    </source>
</evidence>
<comment type="caution">
    <text evidence="2">The sequence shown here is derived from an EMBL/GenBank/DDBJ whole genome shotgun (WGS) entry which is preliminary data.</text>
</comment>
<dbReference type="Gene3D" id="1.10.530.10">
    <property type="match status" value="1"/>
</dbReference>
<gene>
    <name evidence="2" type="ORF">GPM918_LOCUS31471</name>
    <name evidence="1" type="ORF">OVA965_LOCUS30209</name>
    <name evidence="4" type="ORF">SRO942_LOCUS32115</name>
    <name evidence="3" type="ORF">TMI583_LOCUS31008</name>
</gene>
<dbReference type="EMBL" id="CAJNOQ010015510">
    <property type="protein sequence ID" value="CAF1362879.1"/>
    <property type="molecule type" value="Genomic_DNA"/>
</dbReference>
<keyword evidence="5" id="KW-1185">Reference proteome</keyword>
<name>A0A815I9E9_9BILA</name>
<dbReference type="EMBL" id="CAJOBC010071083">
    <property type="protein sequence ID" value="CAF4242862.1"/>
    <property type="molecule type" value="Genomic_DNA"/>
</dbReference>
<dbReference type="Proteomes" id="UP000682733">
    <property type="component" value="Unassembled WGS sequence"/>
</dbReference>
<evidence type="ECO:0000313" key="1">
    <source>
        <dbReference type="EMBL" id="CAF1338047.1"/>
    </source>
</evidence>
<dbReference type="EMBL" id="CAJOBA010043435">
    <property type="protein sequence ID" value="CAF4149352.1"/>
    <property type="molecule type" value="Genomic_DNA"/>
</dbReference>
<proteinExistence type="predicted"/>
<dbReference type="OrthoDB" id="5985073at2759"/>
<accession>A0A815I9E9</accession>
<dbReference type="SUPFAM" id="SSF53955">
    <property type="entry name" value="Lysozyme-like"/>
    <property type="match status" value="1"/>
</dbReference>
<dbReference type="Proteomes" id="UP000681722">
    <property type="component" value="Unassembled WGS sequence"/>
</dbReference>
<evidence type="ECO:0000313" key="4">
    <source>
        <dbReference type="EMBL" id="CAF4242862.1"/>
    </source>
</evidence>
<reference evidence="2" key="1">
    <citation type="submission" date="2021-02" db="EMBL/GenBank/DDBJ databases">
        <authorList>
            <person name="Nowell W R."/>
        </authorList>
    </citation>
    <scope>NUCLEOTIDE SEQUENCE</scope>
</reference>
<dbReference type="AlphaFoldDB" id="A0A815I9E9"/>
<sequence>MVRYKMYFNIVNLNEAYENYQKLICTGKRDANEVSLDLLNNSDWVSERPDVAVQTAVWHFSVTSMFVPARQGDFAATSRIINEIQECDGGPGDPMQKTRVKTYKRIRQCFGLEEQARKLTC</sequence>
<dbReference type="Proteomes" id="UP000663829">
    <property type="component" value="Unassembled WGS sequence"/>
</dbReference>
<evidence type="ECO:0000313" key="5">
    <source>
        <dbReference type="Proteomes" id="UP000663829"/>
    </source>
</evidence>